<protein>
    <submittedName>
        <fullName evidence="1">Uncharacterized protein</fullName>
    </submittedName>
</protein>
<reference evidence="1 2" key="1">
    <citation type="submission" date="2019-04" db="EMBL/GenBank/DDBJ databases">
        <title>Nucleotide sequence of the Pseudomonas aeruginosa phage PAP-JP.</title>
        <authorList>
            <person name="Hammerl J.A."/>
            <person name="Perleth J."/>
            <person name="Alter T."/>
            <person name="Goelz G."/>
            <person name="Orquera S."/>
        </authorList>
    </citation>
    <scope>NUCLEOTIDE SEQUENCE [LARGE SCALE GENOMIC DNA]</scope>
</reference>
<name>A0A5C1K539_9CAUD</name>
<accession>A0A5C1K539</accession>
<dbReference type="Proteomes" id="UP000322601">
    <property type="component" value="Genome"/>
</dbReference>
<dbReference type="EMBL" id="MK799650">
    <property type="protein sequence ID" value="QEM40959.1"/>
    <property type="molecule type" value="Genomic_DNA"/>
</dbReference>
<evidence type="ECO:0000313" key="1">
    <source>
        <dbReference type="EMBL" id="QEM40959.1"/>
    </source>
</evidence>
<sequence>MSPTGHKLVGLFHARRKVVDIPHNTLYSGHINNLRRFHG</sequence>
<evidence type="ECO:0000313" key="2">
    <source>
        <dbReference type="Proteomes" id="UP000322601"/>
    </source>
</evidence>
<gene>
    <name evidence="1" type="ORF">PAPJP_033</name>
</gene>
<organism evidence="1 2">
    <name type="scientific">Pseudomonas phage PAP-JP</name>
    <dbReference type="NCBI Taxonomy" id="2583508"/>
    <lineage>
        <taxon>Viruses</taxon>
        <taxon>Duplodnaviria</taxon>
        <taxon>Heunggongvirae</taxon>
        <taxon>Uroviricota</taxon>
        <taxon>Caudoviricetes</taxon>
        <taxon>Vandenendeviridae</taxon>
        <taxon>Nankokuvirus</taxon>
        <taxon>Nankokuvirus KPP10</taxon>
    </lineage>
</organism>
<proteinExistence type="predicted"/>